<evidence type="ECO:0000313" key="3">
    <source>
        <dbReference type="Proteomes" id="UP001152747"/>
    </source>
</evidence>
<proteinExistence type="predicted"/>
<keyword evidence="1" id="KW-1133">Transmembrane helix</keyword>
<organism evidence="2 3">
    <name type="scientific">Caenorhabditis angaria</name>
    <dbReference type="NCBI Taxonomy" id="860376"/>
    <lineage>
        <taxon>Eukaryota</taxon>
        <taxon>Metazoa</taxon>
        <taxon>Ecdysozoa</taxon>
        <taxon>Nematoda</taxon>
        <taxon>Chromadorea</taxon>
        <taxon>Rhabditida</taxon>
        <taxon>Rhabditina</taxon>
        <taxon>Rhabditomorpha</taxon>
        <taxon>Rhabditoidea</taxon>
        <taxon>Rhabditidae</taxon>
        <taxon>Peloderinae</taxon>
        <taxon>Caenorhabditis</taxon>
    </lineage>
</organism>
<dbReference type="AlphaFoldDB" id="A0A9P1IRD6"/>
<evidence type="ECO:0000256" key="1">
    <source>
        <dbReference type="SAM" id="Phobius"/>
    </source>
</evidence>
<keyword evidence="3" id="KW-1185">Reference proteome</keyword>
<accession>A0A9P1IRD6</accession>
<feature type="transmembrane region" description="Helical" evidence="1">
    <location>
        <begin position="56"/>
        <end position="77"/>
    </location>
</feature>
<keyword evidence="1" id="KW-0812">Transmembrane</keyword>
<dbReference type="EMBL" id="CANHGI010000004">
    <property type="protein sequence ID" value="CAI5447973.1"/>
    <property type="molecule type" value="Genomic_DNA"/>
</dbReference>
<keyword evidence="1" id="KW-0472">Membrane</keyword>
<reference evidence="2" key="1">
    <citation type="submission" date="2022-11" db="EMBL/GenBank/DDBJ databases">
        <authorList>
            <person name="Kikuchi T."/>
        </authorList>
    </citation>
    <scope>NUCLEOTIDE SEQUENCE</scope>
    <source>
        <strain evidence="2">PS1010</strain>
    </source>
</reference>
<comment type="caution">
    <text evidence="2">The sequence shown here is derived from an EMBL/GenBank/DDBJ whole genome shotgun (WGS) entry which is preliminary data.</text>
</comment>
<feature type="transmembrane region" description="Helical" evidence="1">
    <location>
        <begin position="89"/>
        <end position="110"/>
    </location>
</feature>
<name>A0A9P1IRD6_9PELO</name>
<evidence type="ECO:0000313" key="2">
    <source>
        <dbReference type="EMBL" id="CAI5447973.1"/>
    </source>
</evidence>
<dbReference type="Proteomes" id="UP001152747">
    <property type="component" value="Unassembled WGS sequence"/>
</dbReference>
<protein>
    <submittedName>
        <fullName evidence="2">Uncharacterized protein</fullName>
    </submittedName>
</protein>
<sequence>MDNSTDYYYYDNYTDYSEISQEDLEKLTEIIDALKELEQITTTIQPETPPQTFSNIILLTFYIIYFSTSVLLVFKLAWEIIRKTPRKFVYLQFLILTIAYSFGLGLILFGEYIGGFYMWDINTGLMVIIHITNMNDKIANFISFLNGSQTYRLLLCFLHILHEILAKKYWIFGFLAFILQLTVCWIFEPGYMVYIRTG</sequence>
<gene>
    <name evidence="2" type="ORF">CAMP_LOCUS10610</name>
</gene>
<feature type="transmembrane region" description="Helical" evidence="1">
    <location>
        <begin position="168"/>
        <end position="187"/>
    </location>
</feature>